<organism evidence="3 4">
    <name type="scientific">Amblyomma americanum</name>
    <name type="common">Lone star tick</name>
    <dbReference type="NCBI Taxonomy" id="6943"/>
    <lineage>
        <taxon>Eukaryota</taxon>
        <taxon>Metazoa</taxon>
        <taxon>Ecdysozoa</taxon>
        <taxon>Arthropoda</taxon>
        <taxon>Chelicerata</taxon>
        <taxon>Arachnida</taxon>
        <taxon>Acari</taxon>
        <taxon>Parasitiformes</taxon>
        <taxon>Ixodida</taxon>
        <taxon>Ixodoidea</taxon>
        <taxon>Ixodidae</taxon>
        <taxon>Amblyomminae</taxon>
        <taxon>Amblyomma</taxon>
    </lineage>
</organism>
<feature type="transmembrane region" description="Helical" evidence="2">
    <location>
        <begin position="49"/>
        <end position="70"/>
    </location>
</feature>
<evidence type="ECO:0000256" key="1">
    <source>
        <dbReference type="SAM" id="MobiDB-lite"/>
    </source>
</evidence>
<evidence type="ECO:0000313" key="4">
    <source>
        <dbReference type="Proteomes" id="UP001321473"/>
    </source>
</evidence>
<reference evidence="3 4" key="1">
    <citation type="journal article" date="2023" name="Arcadia Sci">
        <title>De novo assembly of a long-read Amblyomma americanum tick genome.</title>
        <authorList>
            <person name="Chou S."/>
            <person name="Poskanzer K.E."/>
            <person name="Rollins M."/>
            <person name="Thuy-Boun P.S."/>
        </authorList>
    </citation>
    <scope>NUCLEOTIDE SEQUENCE [LARGE SCALE GENOMIC DNA]</scope>
    <source>
        <strain evidence="3">F_SG_1</strain>
        <tissue evidence="3">Salivary glands</tissue>
    </source>
</reference>
<dbReference type="AlphaFoldDB" id="A0AAQ4EFZ8"/>
<protein>
    <submittedName>
        <fullName evidence="3">Uncharacterized protein</fullName>
    </submittedName>
</protein>
<keyword evidence="2" id="KW-0472">Membrane</keyword>
<name>A0AAQ4EFZ8_AMBAM</name>
<evidence type="ECO:0000313" key="3">
    <source>
        <dbReference type="EMBL" id="KAK8773707.1"/>
    </source>
</evidence>
<evidence type="ECO:0000256" key="2">
    <source>
        <dbReference type="SAM" id="Phobius"/>
    </source>
</evidence>
<keyword evidence="4" id="KW-1185">Reference proteome</keyword>
<dbReference type="Proteomes" id="UP001321473">
    <property type="component" value="Unassembled WGS sequence"/>
</dbReference>
<accession>A0AAQ4EFZ8</accession>
<gene>
    <name evidence="3" type="ORF">V5799_011759</name>
</gene>
<comment type="caution">
    <text evidence="3">The sequence shown here is derived from an EMBL/GenBank/DDBJ whole genome shotgun (WGS) entry which is preliminary data.</text>
</comment>
<keyword evidence="2" id="KW-0812">Transmembrane</keyword>
<proteinExistence type="predicted"/>
<keyword evidence="2" id="KW-1133">Transmembrane helix</keyword>
<sequence length="103" mass="11944">MLLERHWMQQDSDERPQERNRRDTAPDALEGWPPEDTSYSGRSVRYTSFVLSMSLTMTSTLLVTPTILFMQHVGTCHRGCFSMDDDLRLSINRSVHPCDDFYG</sequence>
<feature type="region of interest" description="Disordered" evidence="1">
    <location>
        <begin position="1"/>
        <end position="39"/>
    </location>
</feature>
<feature type="compositionally biased region" description="Basic and acidic residues" evidence="1">
    <location>
        <begin position="1"/>
        <end position="25"/>
    </location>
</feature>
<dbReference type="EMBL" id="JARKHS020016419">
    <property type="protein sequence ID" value="KAK8773707.1"/>
    <property type="molecule type" value="Genomic_DNA"/>
</dbReference>